<proteinExistence type="predicted"/>
<name>A0A553I277_9PEZI</name>
<protein>
    <submittedName>
        <fullName evidence="1">Uncharacterized protein</fullName>
    </submittedName>
</protein>
<dbReference type="EMBL" id="VFLP01000023">
    <property type="protein sequence ID" value="TRX94302.1"/>
    <property type="molecule type" value="Genomic_DNA"/>
</dbReference>
<keyword evidence="2" id="KW-1185">Reference proteome</keyword>
<evidence type="ECO:0000313" key="2">
    <source>
        <dbReference type="Proteomes" id="UP000319160"/>
    </source>
</evidence>
<dbReference type="OrthoDB" id="4761561at2759"/>
<reference evidence="2" key="1">
    <citation type="submission" date="2019-06" db="EMBL/GenBank/DDBJ databases">
        <title>Draft genome sequence of the griseofulvin-producing fungus Xylaria cubensis strain G536.</title>
        <authorList>
            <person name="Mead M.E."/>
            <person name="Raja H.A."/>
            <person name="Steenwyk J.L."/>
            <person name="Knowles S.L."/>
            <person name="Oberlies N.H."/>
            <person name="Rokas A."/>
        </authorList>
    </citation>
    <scope>NUCLEOTIDE SEQUENCE [LARGE SCALE GENOMIC DNA]</scope>
    <source>
        <strain evidence="2">G536</strain>
    </source>
</reference>
<gene>
    <name evidence="1" type="ORF">FHL15_004769</name>
</gene>
<accession>A0A553I277</accession>
<sequence>MYLQTNETRTNWRSQVKSSYNSQAEQCFDFQIAPEGAVLETSKHEYLIELRHIYQAESRPVTSRGVFDTPVPGDDMRSVFIEIMPEHHGLNNGESYRRLQVCPGGCSEGMYTKGEYDVNDGTAISSLSDEAITAILHDRILGVFRTMHPQRVTSIEIVATRVLWSTPIPAYFSLSESGITPHSSAVTLAHLALIQARGHIDRIEVYFRAHYGQHDKTNQDTHSYLQTRYGQRVTSQIKAIDAKRLTKKRKL</sequence>
<organism evidence="1 2">
    <name type="scientific">Xylaria flabelliformis</name>
    <dbReference type="NCBI Taxonomy" id="2512241"/>
    <lineage>
        <taxon>Eukaryota</taxon>
        <taxon>Fungi</taxon>
        <taxon>Dikarya</taxon>
        <taxon>Ascomycota</taxon>
        <taxon>Pezizomycotina</taxon>
        <taxon>Sordariomycetes</taxon>
        <taxon>Xylariomycetidae</taxon>
        <taxon>Xylariales</taxon>
        <taxon>Xylariaceae</taxon>
        <taxon>Xylaria</taxon>
    </lineage>
</organism>
<comment type="caution">
    <text evidence="1">The sequence shown here is derived from an EMBL/GenBank/DDBJ whole genome shotgun (WGS) entry which is preliminary data.</text>
</comment>
<evidence type="ECO:0000313" key="1">
    <source>
        <dbReference type="EMBL" id="TRX94302.1"/>
    </source>
</evidence>
<dbReference type="Proteomes" id="UP000319160">
    <property type="component" value="Unassembled WGS sequence"/>
</dbReference>
<dbReference type="AlphaFoldDB" id="A0A553I277"/>